<evidence type="ECO:0000313" key="2">
    <source>
        <dbReference type="EMBL" id="MBK3332034.1"/>
    </source>
</evidence>
<feature type="transmembrane region" description="Helical" evidence="1">
    <location>
        <begin position="12"/>
        <end position="31"/>
    </location>
</feature>
<evidence type="ECO:0000256" key="1">
    <source>
        <dbReference type="SAM" id="Phobius"/>
    </source>
</evidence>
<protein>
    <submittedName>
        <fullName evidence="2">Uncharacterized protein</fullName>
    </submittedName>
</protein>
<keyword evidence="1" id="KW-1133">Transmembrane helix</keyword>
<comment type="caution">
    <text evidence="2">The sequence shown here is derived from an EMBL/GenBank/DDBJ whole genome shotgun (WGS) entry which is preliminary data.</text>
</comment>
<gene>
    <name evidence="2" type="ORF">GWK41_03000</name>
</gene>
<dbReference type="EMBL" id="JAACYA010000001">
    <property type="protein sequence ID" value="MBK3332034.1"/>
    <property type="molecule type" value="Genomic_DNA"/>
</dbReference>
<feature type="transmembrane region" description="Helical" evidence="1">
    <location>
        <begin position="84"/>
        <end position="103"/>
    </location>
</feature>
<accession>A0ABS1GGJ3</accession>
<feature type="transmembrane region" description="Helical" evidence="1">
    <location>
        <begin position="52"/>
        <end position="72"/>
    </location>
</feature>
<dbReference type="Proteomes" id="UP000772812">
    <property type="component" value="Unassembled WGS sequence"/>
</dbReference>
<evidence type="ECO:0000313" key="3">
    <source>
        <dbReference type="Proteomes" id="UP000772812"/>
    </source>
</evidence>
<name>A0ABS1GGJ3_9AQUI</name>
<sequence length="135" mass="15160">MEVGSWLWKVTYMIHVISNAAFFGISLVFTFGNDELMKEAVVKRYLKISSGLIFFTGATGILLLSILSMSGMDDLTNNAIGQSALAMILGYTIVLFVFSLALIYKGGEARIYKKLFGIMFFSYLFIYLIRVYLTT</sequence>
<proteinExistence type="predicted"/>
<keyword evidence="1" id="KW-0812">Transmembrane</keyword>
<feature type="transmembrane region" description="Helical" evidence="1">
    <location>
        <begin position="115"/>
        <end position="133"/>
    </location>
</feature>
<keyword evidence="1" id="KW-0472">Membrane</keyword>
<reference evidence="2 3" key="1">
    <citation type="journal article" date="2021" name="Syst. Appl. Microbiol.">
        <title>Persephonella atlantica sp. nov.: How to adapt to physico-chemical gradients in high temperature hydrothermal habitats.</title>
        <authorList>
            <person name="Francois D.X."/>
            <person name="Godfroy A."/>
            <person name="Mathien C."/>
            <person name="Aube J."/>
            <person name="Cathalot C."/>
            <person name="Lesongeur F."/>
            <person name="L'Haridon S."/>
            <person name="Philippon X."/>
            <person name="Roussel E.G."/>
        </authorList>
    </citation>
    <scope>NUCLEOTIDE SEQUENCE [LARGE SCALE GENOMIC DNA]</scope>
    <source>
        <strain evidence="2 3">MO1340</strain>
    </source>
</reference>
<keyword evidence="3" id="KW-1185">Reference proteome</keyword>
<organism evidence="2 3">
    <name type="scientific">Persephonella atlantica</name>
    <dbReference type="NCBI Taxonomy" id="2699429"/>
    <lineage>
        <taxon>Bacteria</taxon>
        <taxon>Pseudomonadati</taxon>
        <taxon>Aquificota</taxon>
        <taxon>Aquificia</taxon>
        <taxon>Aquificales</taxon>
        <taxon>Hydrogenothermaceae</taxon>
        <taxon>Persephonella</taxon>
    </lineage>
</organism>